<proteinExistence type="predicted"/>
<dbReference type="Pfam" id="PF05768">
    <property type="entry name" value="Glrx-like"/>
    <property type="match status" value="1"/>
</dbReference>
<protein>
    <recommendedName>
        <fullName evidence="2">Thioredoxin family protein</fullName>
    </recommendedName>
</protein>
<sequence length="81" mass="9330">MSVVLDIYIKQGCHLCEDLVLQLKEIAEHRPFQLNSIDITHDQELLATHGDNIPVLMHGTHEICHYFLDLQALKQVLDNKI</sequence>
<dbReference type="PANTHER" id="PTHR33558:SF1">
    <property type="entry name" value="GLUTAREDOXIN-LIKE PROTEIN C5ORF63 HOMOLOG"/>
    <property type="match status" value="1"/>
</dbReference>
<dbReference type="EMBL" id="UOFL01000212">
    <property type="protein sequence ID" value="VAW81120.1"/>
    <property type="molecule type" value="Genomic_DNA"/>
</dbReference>
<dbReference type="InterPro" id="IPR008554">
    <property type="entry name" value="Glutaredoxin-like"/>
</dbReference>
<dbReference type="InterPro" id="IPR052565">
    <property type="entry name" value="Glutaredoxin-like_YDR286C"/>
</dbReference>
<gene>
    <name evidence="1" type="ORF">MNBD_GAMMA12-3442</name>
</gene>
<reference evidence="1" key="1">
    <citation type="submission" date="2018-06" db="EMBL/GenBank/DDBJ databases">
        <authorList>
            <person name="Zhirakovskaya E."/>
        </authorList>
    </citation>
    <scope>NUCLEOTIDE SEQUENCE</scope>
</reference>
<dbReference type="SUPFAM" id="SSF52833">
    <property type="entry name" value="Thioredoxin-like"/>
    <property type="match status" value="1"/>
</dbReference>
<name>A0A3B0YWU8_9ZZZZ</name>
<dbReference type="PANTHER" id="PTHR33558">
    <property type="entry name" value="GLUTAREDOXIN-LIKE PROTEIN C5ORF63 HOMOLOG"/>
    <property type="match status" value="1"/>
</dbReference>
<dbReference type="AlphaFoldDB" id="A0A3B0YWU8"/>
<evidence type="ECO:0008006" key="2">
    <source>
        <dbReference type="Google" id="ProtNLM"/>
    </source>
</evidence>
<dbReference type="InterPro" id="IPR036249">
    <property type="entry name" value="Thioredoxin-like_sf"/>
</dbReference>
<dbReference type="Gene3D" id="3.40.30.10">
    <property type="entry name" value="Glutaredoxin"/>
    <property type="match status" value="1"/>
</dbReference>
<organism evidence="1">
    <name type="scientific">hydrothermal vent metagenome</name>
    <dbReference type="NCBI Taxonomy" id="652676"/>
    <lineage>
        <taxon>unclassified sequences</taxon>
        <taxon>metagenomes</taxon>
        <taxon>ecological metagenomes</taxon>
    </lineage>
</organism>
<accession>A0A3B0YWU8</accession>
<evidence type="ECO:0000313" key="1">
    <source>
        <dbReference type="EMBL" id="VAW81120.1"/>
    </source>
</evidence>